<evidence type="ECO:0000313" key="1">
    <source>
        <dbReference type="EMBL" id="KAI0045483.1"/>
    </source>
</evidence>
<proteinExistence type="predicted"/>
<accession>A0ACB8RMZ3</accession>
<gene>
    <name evidence="1" type="ORF">FA95DRAFT_1619239</name>
</gene>
<evidence type="ECO:0000313" key="2">
    <source>
        <dbReference type="Proteomes" id="UP000814033"/>
    </source>
</evidence>
<reference evidence="1" key="2">
    <citation type="journal article" date="2022" name="New Phytol.">
        <title>Evolutionary transition to the ectomycorrhizal habit in the genomes of a hyperdiverse lineage of mushroom-forming fungi.</title>
        <authorList>
            <person name="Looney B."/>
            <person name="Miyauchi S."/>
            <person name="Morin E."/>
            <person name="Drula E."/>
            <person name="Courty P.E."/>
            <person name="Kohler A."/>
            <person name="Kuo A."/>
            <person name="LaButti K."/>
            <person name="Pangilinan J."/>
            <person name="Lipzen A."/>
            <person name="Riley R."/>
            <person name="Andreopoulos W."/>
            <person name="He G."/>
            <person name="Johnson J."/>
            <person name="Nolan M."/>
            <person name="Tritt A."/>
            <person name="Barry K.W."/>
            <person name="Grigoriev I.V."/>
            <person name="Nagy L.G."/>
            <person name="Hibbett D."/>
            <person name="Henrissat B."/>
            <person name="Matheny P.B."/>
            <person name="Labbe J."/>
            <person name="Martin F.M."/>
        </authorList>
    </citation>
    <scope>NUCLEOTIDE SEQUENCE</scope>
    <source>
        <strain evidence="1">FP105234-sp</strain>
    </source>
</reference>
<name>A0ACB8RMZ3_9AGAM</name>
<protein>
    <submittedName>
        <fullName evidence="1">Subtilisin-like protease</fullName>
    </submittedName>
</protein>
<sequence>MKSLSGIVVLLALASHASATIPISSIERKTNLPFVPNKFIVEVDTAADIPGKRSDEAPHAHVLRSLTNRGIGFRVGHAYNAPGLFVGAAITLNSTNDVKALQNTPGVQAIRPVVLHGAPKPVYSHVVSGHGDPAVPPETQSTHVLTGVDKLHAQGILGAGIKIGIIDSGVDYTHPSLGGGFGRGYKVAGGYDFVGDDYDGSNTPVPDGDPLDQCAGHGTHVAGIIGADPGNDYNISGVAYKATLYAYRVLGCQGDVGDDIIVAALLRGYSDKMDVLTLSLGGSSGWTETTSAVVASRIAAKGPVVTIAAGNDGEFGAFYTSSPGNGVDVISVASLDNTVTLLQNVTVHGPAHPPITYFSSLPIPSTEEWPVYVTSNDTTVIDDACNPLPDSTPDLSKFVTVVRRGSCYFMTKIINIQAKGGDIVLFYDNGNGFQQVDFFGYTDAALIQAADGEWLVSQFVAGTAVTLNFPQHGASVEYPDPTGGLISSFTSYGPSNDFFFKPSVAAPGGNIISTFPVPLGSFAVLSGTSMATPFVAGSAALLLGYKGRSAAVGRSARSLFESTARTIASDHTDEGPLQTAAQQGAGLVDVYTALHTETLVTPTQLILNDTAHYQGNQFITIKNTGKAVKHYTLTHVPAGSALTFAPGTIFPVDGPVPLSTDYATVKLSQTTLVLFPGQSWPISVRITPPTTGDPTTFPIFSGFIKIQSQTEITHATYLGLKGSLKDAQIVDNTDGTFGFNLPALVDSNGDPQTGPANYTFVDDDWPLGVVRLAFGTPLLRFDLVKSDIKVVPTLNSRTLNERTPVLERDFFSFPHGKPNTFAQVAIVGSLLEVDYIPRSPTLHSNTVEFSKTFANGTVIPNGNYRILLRALRVTGDSTQERDFDSWLSPIVGFSDPSNTTSSSP</sequence>
<dbReference type="EMBL" id="MU275950">
    <property type="protein sequence ID" value="KAI0045483.1"/>
    <property type="molecule type" value="Genomic_DNA"/>
</dbReference>
<reference evidence="1" key="1">
    <citation type="submission" date="2021-02" db="EMBL/GenBank/DDBJ databases">
        <authorList>
            <consortium name="DOE Joint Genome Institute"/>
            <person name="Ahrendt S."/>
            <person name="Looney B.P."/>
            <person name="Miyauchi S."/>
            <person name="Morin E."/>
            <person name="Drula E."/>
            <person name="Courty P.E."/>
            <person name="Chicoki N."/>
            <person name="Fauchery L."/>
            <person name="Kohler A."/>
            <person name="Kuo A."/>
            <person name="Labutti K."/>
            <person name="Pangilinan J."/>
            <person name="Lipzen A."/>
            <person name="Riley R."/>
            <person name="Andreopoulos W."/>
            <person name="He G."/>
            <person name="Johnson J."/>
            <person name="Barry K.W."/>
            <person name="Grigoriev I.V."/>
            <person name="Nagy L."/>
            <person name="Hibbett D."/>
            <person name="Henrissat B."/>
            <person name="Matheny P.B."/>
            <person name="Labbe J."/>
            <person name="Martin F."/>
        </authorList>
    </citation>
    <scope>NUCLEOTIDE SEQUENCE</scope>
    <source>
        <strain evidence="1">FP105234-sp</strain>
    </source>
</reference>
<organism evidence="1 2">
    <name type="scientific">Auriscalpium vulgare</name>
    <dbReference type="NCBI Taxonomy" id="40419"/>
    <lineage>
        <taxon>Eukaryota</taxon>
        <taxon>Fungi</taxon>
        <taxon>Dikarya</taxon>
        <taxon>Basidiomycota</taxon>
        <taxon>Agaricomycotina</taxon>
        <taxon>Agaricomycetes</taxon>
        <taxon>Russulales</taxon>
        <taxon>Auriscalpiaceae</taxon>
        <taxon>Auriscalpium</taxon>
    </lineage>
</organism>
<dbReference type="Proteomes" id="UP000814033">
    <property type="component" value="Unassembled WGS sequence"/>
</dbReference>
<comment type="caution">
    <text evidence="1">The sequence shown here is derived from an EMBL/GenBank/DDBJ whole genome shotgun (WGS) entry which is preliminary data.</text>
</comment>
<keyword evidence="2" id="KW-1185">Reference proteome</keyword>